<feature type="transmembrane region" description="Helical" evidence="2">
    <location>
        <begin position="137"/>
        <end position="157"/>
    </location>
</feature>
<gene>
    <name evidence="3" type="ORF">AMAG_20420</name>
</gene>
<evidence type="ECO:0000256" key="1">
    <source>
        <dbReference type="SAM" id="MobiDB-lite"/>
    </source>
</evidence>
<feature type="region of interest" description="Disordered" evidence="1">
    <location>
        <begin position="328"/>
        <end position="347"/>
    </location>
</feature>
<keyword evidence="4" id="KW-1185">Reference proteome</keyword>
<dbReference type="EMBL" id="GG745376">
    <property type="protein sequence ID" value="KNE71967.1"/>
    <property type="molecule type" value="Genomic_DNA"/>
</dbReference>
<dbReference type="VEuPathDB" id="FungiDB:AMAG_20420"/>
<organism evidence="3 4">
    <name type="scientific">Allomyces macrogynus (strain ATCC 38327)</name>
    <name type="common">Allomyces javanicus var. macrogynus</name>
    <dbReference type="NCBI Taxonomy" id="578462"/>
    <lineage>
        <taxon>Eukaryota</taxon>
        <taxon>Fungi</taxon>
        <taxon>Fungi incertae sedis</taxon>
        <taxon>Blastocladiomycota</taxon>
        <taxon>Blastocladiomycetes</taxon>
        <taxon>Blastocladiales</taxon>
        <taxon>Blastocladiaceae</taxon>
        <taxon>Allomyces</taxon>
    </lineage>
</organism>
<feature type="transmembrane region" description="Helical" evidence="2">
    <location>
        <begin position="34"/>
        <end position="56"/>
    </location>
</feature>
<feature type="transmembrane region" description="Helical" evidence="2">
    <location>
        <begin position="177"/>
        <end position="202"/>
    </location>
</feature>
<evidence type="ECO:0000256" key="2">
    <source>
        <dbReference type="SAM" id="Phobius"/>
    </source>
</evidence>
<proteinExistence type="predicted"/>
<feature type="transmembrane region" description="Helical" evidence="2">
    <location>
        <begin position="99"/>
        <end position="117"/>
    </location>
</feature>
<evidence type="ECO:0000313" key="3">
    <source>
        <dbReference type="EMBL" id="KNE71967.1"/>
    </source>
</evidence>
<feature type="transmembrane region" description="Helical" evidence="2">
    <location>
        <begin position="234"/>
        <end position="261"/>
    </location>
</feature>
<keyword evidence="2" id="KW-1133">Transmembrane helix</keyword>
<dbReference type="Proteomes" id="UP000054350">
    <property type="component" value="Unassembled WGS sequence"/>
</dbReference>
<accession>A0A0L0TB58</accession>
<dbReference type="AlphaFoldDB" id="A0A0L0TB58"/>
<protein>
    <recommendedName>
        <fullName evidence="5">G-protein coupled receptors family 1 profile domain-containing protein</fullName>
    </recommendedName>
</protein>
<evidence type="ECO:0000313" key="4">
    <source>
        <dbReference type="Proteomes" id="UP000054350"/>
    </source>
</evidence>
<feature type="compositionally biased region" description="Polar residues" evidence="1">
    <location>
        <begin position="338"/>
        <end position="347"/>
    </location>
</feature>
<feature type="transmembrane region" description="Helical" evidence="2">
    <location>
        <begin position="63"/>
        <end position="87"/>
    </location>
</feature>
<reference evidence="4" key="2">
    <citation type="submission" date="2009-11" db="EMBL/GenBank/DDBJ databases">
        <title>The Genome Sequence of Allomyces macrogynus strain ATCC 38327.</title>
        <authorList>
            <consortium name="The Broad Institute Genome Sequencing Platform"/>
            <person name="Russ C."/>
            <person name="Cuomo C."/>
            <person name="Shea T."/>
            <person name="Young S.K."/>
            <person name="Zeng Q."/>
            <person name="Koehrsen M."/>
            <person name="Haas B."/>
            <person name="Borodovsky M."/>
            <person name="Guigo R."/>
            <person name="Alvarado L."/>
            <person name="Berlin A."/>
            <person name="Borenstein D."/>
            <person name="Chen Z."/>
            <person name="Engels R."/>
            <person name="Freedman E."/>
            <person name="Gellesch M."/>
            <person name="Goldberg J."/>
            <person name="Griggs A."/>
            <person name="Gujja S."/>
            <person name="Heiman D."/>
            <person name="Hepburn T."/>
            <person name="Howarth C."/>
            <person name="Jen D."/>
            <person name="Larson L."/>
            <person name="Lewis B."/>
            <person name="Mehta T."/>
            <person name="Park D."/>
            <person name="Pearson M."/>
            <person name="Roberts A."/>
            <person name="Saif S."/>
            <person name="Shenoy N."/>
            <person name="Sisk P."/>
            <person name="Stolte C."/>
            <person name="Sykes S."/>
            <person name="Walk T."/>
            <person name="White J."/>
            <person name="Yandava C."/>
            <person name="Burger G."/>
            <person name="Gray M.W."/>
            <person name="Holland P.W.H."/>
            <person name="King N."/>
            <person name="Lang F.B.F."/>
            <person name="Roger A.J."/>
            <person name="Ruiz-Trillo I."/>
            <person name="Lander E."/>
            <person name="Nusbaum C."/>
        </authorList>
    </citation>
    <scope>NUCLEOTIDE SEQUENCE [LARGE SCALE GENOMIC DNA]</scope>
    <source>
        <strain evidence="4">ATCC 38327</strain>
    </source>
</reference>
<evidence type="ECO:0008006" key="5">
    <source>
        <dbReference type="Google" id="ProtNLM"/>
    </source>
</evidence>
<keyword evidence="2" id="KW-0812">Transmembrane</keyword>
<keyword evidence="2" id="KW-0472">Membrane</keyword>
<sequence>MGEYDQPFRVDVGGTAKTRPRSDIPASYHEPRTIIVIAICLATSILTLLVALRLMLRKGARAVWFYAGVIASITPCLAVDLLFFVVIEDVEINANTWHIARVFAAIAPTTLMLALSIQRLAVFSRAGLADWLTNRRLQACLAAVFLLFATCTILLSVSYARADLTHQLPETFDFRRVLVVLILSADLLGDYICTVLVFTLVVRIRKSVLHAQKHRPATASLLRRGGDGRASRRFFFLVLRVVVMQFGMFASITLGLGVLLAEPGMRGETRSAIFERSYIFFAMLQWQLVMVLLDDRQVQEQLSCMMLSQQTGPGGAAADVMLPISKSSAAARGPSEPKQLQSMPVQI</sequence>
<name>A0A0L0TB58_ALLM3</name>
<reference evidence="3 4" key="1">
    <citation type="submission" date="2009-11" db="EMBL/GenBank/DDBJ databases">
        <title>Annotation of Allomyces macrogynus ATCC 38327.</title>
        <authorList>
            <consortium name="The Broad Institute Genome Sequencing Platform"/>
            <person name="Russ C."/>
            <person name="Cuomo C."/>
            <person name="Burger G."/>
            <person name="Gray M.W."/>
            <person name="Holland P.W.H."/>
            <person name="King N."/>
            <person name="Lang F.B.F."/>
            <person name="Roger A.J."/>
            <person name="Ruiz-Trillo I."/>
            <person name="Young S.K."/>
            <person name="Zeng Q."/>
            <person name="Gargeya S."/>
            <person name="Fitzgerald M."/>
            <person name="Haas B."/>
            <person name="Abouelleil A."/>
            <person name="Alvarado L."/>
            <person name="Arachchi H.M."/>
            <person name="Berlin A."/>
            <person name="Chapman S.B."/>
            <person name="Gearin G."/>
            <person name="Goldberg J."/>
            <person name="Griggs A."/>
            <person name="Gujja S."/>
            <person name="Hansen M."/>
            <person name="Heiman D."/>
            <person name="Howarth C."/>
            <person name="Larimer J."/>
            <person name="Lui A."/>
            <person name="MacDonald P.J.P."/>
            <person name="McCowen C."/>
            <person name="Montmayeur A."/>
            <person name="Murphy C."/>
            <person name="Neiman D."/>
            <person name="Pearson M."/>
            <person name="Priest M."/>
            <person name="Roberts A."/>
            <person name="Saif S."/>
            <person name="Shea T."/>
            <person name="Sisk P."/>
            <person name="Stolte C."/>
            <person name="Sykes S."/>
            <person name="Wortman J."/>
            <person name="Nusbaum C."/>
            <person name="Birren B."/>
        </authorList>
    </citation>
    <scope>NUCLEOTIDE SEQUENCE [LARGE SCALE GENOMIC DNA]</scope>
    <source>
        <strain evidence="3 4">ATCC 38327</strain>
    </source>
</reference>